<comment type="caution">
    <text evidence="2">The sequence shown here is derived from an EMBL/GenBank/DDBJ whole genome shotgun (WGS) entry which is preliminary data.</text>
</comment>
<feature type="transmembrane region" description="Helical" evidence="1">
    <location>
        <begin position="21"/>
        <end position="45"/>
    </location>
</feature>
<name>A0ABP8JH05_9MICO</name>
<gene>
    <name evidence="2" type="ORF">GCM10023153_07660</name>
</gene>
<accession>A0ABP8JH05</accession>
<evidence type="ECO:0000313" key="3">
    <source>
        <dbReference type="Proteomes" id="UP001500390"/>
    </source>
</evidence>
<keyword evidence="1" id="KW-0472">Membrane</keyword>
<keyword evidence="1" id="KW-1133">Transmembrane helix</keyword>
<organism evidence="2 3">
    <name type="scientific">Ornithinibacter aureus</name>
    <dbReference type="NCBI Taxonomy" id="622664"/>
    <lineage>
        <taxon>Bacteria</taxon>
        <taxon>Bacillati</taxon>
        <taxon>Actinomycetota</taxon>
        <taxon>Actinomycetes</taxon>
        <taxon>Micrococcales</taxon>
        <taxon>Intrasporangiaceae</taxon>
        <taxon>Ornithinibacter</taxon>
    </lineage>
</organism>
<reference evidence="3" key="1">
    <citation type="journal article" date="2019" name="Int. J. Syst. Evol. Microbiol.">
        <title>The Global Catalogue of Microorganisms (GCM) 10K type strain sequencing project: providing services to taxonomists for standard genome sequencing and annotation.</title>
        <authorList>
            <consortium name="The Broad Institute Genomics Platform"/>
            <consortium name="The Broad Institute Genome Sequencing Center for Infectious Disease"/>
            <person name="Wu L."/>
            <person name="Ma J."/>
        </authorList>
    </citation>
    <scope>NUCLEOTIDE SEQUENCE [LARGE SCALE GENOMIC DNA]</scope>
    <source>
        <strain evidence="3">JCM 17738</strain>
    </source>
</reference>
<proteinExistence type="predicted"/>
<keyword evidence="3" id="KW-1185">Reference proteome</keyword>
<evidence type="ECO:0000313" key="2">
    <source>
        <dbReference type="EMBL" id="GAA4390543.1"/>
    </source>
</evidence>
<dbReference type="Proteomes" id="UP001500390">
    <property type="component" value="Unassembled WGS sequence"/>
</dbReference>
<evidence type="ECO:0000256" key="1">
    <source>
        <dbReference type="SAM" id="Phobius"/>
    </source>
</evidence>
<protein>
    <submittedName>
        <fullName evidence="2">Uncharacterized protein</fullName>
    </submittedName>
</protein>
<feature type="transmembrane region" description="Helical" evidence="1">
    <location>
        <begin position="57"/>
        <end position="80"/>
    </location>
</feature>
<keyword evidence="1" id="KW-0812">Transmembrane</keyword>
<dbReference type="EMBL" id="BAABFX010000014">
    <property type="protein sequence ID" value="GAA4390543.1"/>
    <property type="molecule type" value="Genomic_DNA"/>
</dbReference>
<sequence>MLALTPSLILPTSDFGQPMELVLTVLGVLALIGALPSLVVAGVPLYLVGNIAAGDPFFLSGSALVFGLAYVTSVLINAALLELLMRRRTVGGASRASVVTD</sequence>